<keyword evidence="1" id="KW-0472">Membrane</keyword>
<gene>
    <name evidence="2" type="ORF">LCGC14_0983390</name>
</gene>
<name>A0A0F9N7X5_9ZZZZ</name>
<dbReference type="EMBL" id="LAZR01003687">
    <property type="protein sequence ID" value="KKN15700.1"/>
    <property type="molecule type" value="Genomic_DNA"/>
</dbReference>
<accession>A0A0F9N7X5</accession>
<evidence type="ECO:0008006" key="3">
    <source>
        <dbReference type="Google" id="ProtNLM"/>
    </source>
</evidence>
<reference evidence="2" key="1">
    <citation type="journal article" date="2015" name="Nature">
        <title>Complex archaea that bridge the gap between prokaryotes and eukaryotes.</title>
        <authorList>
            <person name="Spang A."/>
            <person name="Saw J.H."/>
            <person name="Jorgensen S.L."/>
            <person name="Zaremba-Niedzwiedzka K."/>
            <person name="Martijn J."/>
            <person name="Lind A.E."/>
            <person name="van Eijk R."/>
            <person name="Schleper C."/>
            <person name="Guy L."/>
            <person name="Ettema T.J."/>
        </authorList>
    </citation>
    <scope>NUCLEOTIDE SEQUENCE</scope>
</reference>
<sequence length="78" mass="8740">MIRRLWYCLTDLVVCVAAVLLWAACFASMANGIPLVAYWVADAPEVPVWPQRLAYAAACVGAAMRWAMLWADRRGQLR</sequence>
<dbReference type="PROSITE" id="PS51257">
    <property type="entry name" value="PROKAR_LIPOPROTEIN"/>
    <property type="match status" value="1"/>
</dbReference>
<keyword evidence="1" id="KW-0812">Transmembrane</keyword>
<feature type="transmembrane region" description="Helical" evidence="1">
    <location>
        <begin position="53"/>
        <end position="71"/>
    </location>
</feature>
<evidence type="ECO:0000313" key="2">
    <source>
        <dbReference type="EMBL" id="KKN15700.1"/>
    </source>
</evidence>
<comment type="caution">
    <text evidence="2">The sequence shown here is derived from an EMBL/GenBank/DDBJ whole genome shotgun (WGS) entry which is preliminary data.</text>
</comment>
<protein>
    <recommendedName>
        <fullName evidence="3">RDD domain-containing protein</fullName>
    </recommendedName>
</protein>
<organism evidence="2">
    <name type="scientific">marine sediment metagenome</name>
    <dbReference type="NCBI Taxonomy" id="412755"/>
    <lineage>
        <taxon>unclassified sequences</taxon>
        <taxon>metagenomes</taxon>
        <taxon>ecological metagenomes</taxon>
    </lineage>
</organism>
<evidence type="ECO:0000256" key="1">
    <source>
        <dbReference type="SAM" id="Phobius"/>
    </source>
</evidence>
<proteinExistence type="predicted"/>
<feature type="transmembrane region" description="Helical" evidence="1">
    <location>
        <begin position="12"/>
        <end position="41"/>
    </location>
</feature>
<keyword evidence="1" id="KW-1133">Transmembrane helix</keyword>
<dbReference type="AlphaFoldDB" id="A0A0F9N7X5"/>